<evidence type="ECO:0000313" key="8">
    <source>
        <dbReference type="Proteomes" id="UP000011087"/>
    </source>
</evidence>
<protein>
    <recommendedName>
        <fullName evidence="9">Mitotic-spindle organizing protein 1</fullName>
    </recommendedName>
</protein>
<dbReference type="AlphaFoldDB" id="L1JFK5"/>
<evidence type="ECO:0000313" key="6">
    <source>
        <dbReference type="EMBL" id="EKX46880.1"/>
    </source>
</evidence>
<name>L1JFK5_GUITC</name>
<dbReference type="InterPro" id="IPR022214">
    <property type="entry name" value="MZT1"/>
</dbReference>
<reference evidence="8" key="2">
    <citation type="submission" date="2012-11" db="EMBL/GenBank/DDBJ databases">
        <authorList>
            <person name="Kuo A."/>
            <person name="Curtis B.A."/>
            <person name="Tanifuji G."/>
            <person name="Burki F."/>
            <person name="Gruber A."/>
            <person name="Irimia M."/>
            <person name="Maruyama S."/>
            <person name="Arias M.C."/>
            <person name="Ball S.G."/>
            <person name="Gile G.H."/>
            <person name="Hirakawa Y."/>
            <person name="Hopkins J.F."/>
            <person name="Rensing S.A."/>
            <person name="Schmutz J."/>
            <person name="Symeonidi A."/>
            <person name="Elias M."/>
            <person name="Eveleigh R.J."/>
            <person name="Herman E.K."/>
            <person name="Klute M.J."/>
            <person name="Nakayama T."/>
            <person name="Obornik M."/>
            <person name="Reyes-Prieto A."/>
            <person name="Armbrust E.V."/>
            <person name="Aves S.J."/>
            <person name="Beiko R.G."/>
            <person name="Coutinho P."/>
            <person name="Dacks J.B."/>
            <person name="Durnford D.G."/>
            <person name="Fast N.M."/>
            <person name="Green B.R."/>
            <person name="Grisdale C."/>
            <person name="Hempe F."/>
            <person name="Henrissat B."/>
            <person name="Hoppner M.P."/>
            <person name="Ishida K.-I."/>
            <person name="Kim E."/>
            <person name="Koreny L."/>
            <person name="Kroth P.G."/>
            <person name="Liu Y."/>
            <person name="Malik S.-B."/>
            <person name="Maier U.G."/>
            <person name="McRose D."/>
            <person name="Mock T."/>
            <person name="Neilson J.A."/>
            <person name="Onodera N.T."/>
            <person name="Poole A.M."/>
            <person name="Pritham E.J."/>
            <person name="Richards T.A."/>
            <person name="Rocap G."/>
            <person name="Roy S.W."/>
            <person name="Sarai C."/>
            <person name="Schaack S."/>
            <person name="Shirato S."/>
            <person name="Slamovits C.H."/>
            <person name="Spencer D.F."/>
            <person name="Suzuki S."/>
            <person name="Worden A.Z."/>
            <person name="Zauner S."/>
            <person name="Barry K."/>
            <person name="Bell C."/>
            <person name="Bharti A.K."/>
            <person name="Crow J.A."/>
            <person name="Grimwood J."/>
            <person name="Kramer R."/>
            <person name="Lindquist E."/>
            <person name="Lucas S."/>
            <person name="Salamov A."/>
            <person name="McFadden G.I."/>
            <person name="Lane C.E."/>
            <person name="Keeling P.J."/>
            <person name="Gray M.W."/>
            <person name="Grigoriev I.V."/>
            <person name="Archibald J.M."/>
        </authorList>
    </citation>
    <scope>NUCLEOTIDE SEQUENCE</scope>
    <source>
        <strain evidence="8">CCMP2712</strain>
    </source>
</reference>
<feature type="coiled-coil region" evidence="5">
    <location>
        <begin position="47"/>
        <end position="74"/>
    </location>
</feature>
<organism evidence="6">
    <name type="scientific">Guillardia theta (strain CCMP2712)</name>
    <name type="common">Cryptophyte</name>
    <dbReference type="NCBI Taxonomy" id="905079"/>
    <lineage>
        <taxon>Eukaryota</taxon>
        <taxon>Cryptophyceae</taxon>
        <taxon>Pyrenomonadales</taxon>
        <taxon>Geminigeraceae</taxon>
        <taxon>Guillardia</taxon>
    </lineage>
</organism>
<dbReference type="GO" id="GO:0031021">
    <property type="term" value="C:interphase microtubule organizing center"/>
    <property type="evidence" value="ECO:0007669"/>
    <property type="project" value="TreeGrafter"/>
</dbReference>
<dbReference type="eggNOG" id="ENOG502S6UI">
    <property type="taxonomic scope" value="Eukaryota"/>
</dbReference>
<evidence type="ECO:0008006" key="9">
    <source>
        <dbReference type="Google" id="ProtNLM"/>
    </source>
</evidence>
<keyword evidence="4" id="KW-0206">Cytoskeleton</keyword>
<evidence type="ECO:0000313" key="7">
    <source>
        <dbReference type="EnsemblProtists" id="EKX46880"/>
    </source>
</evidence>
<dbReference type="OMA" id="LSICVGM"/>
<dbReference type="GO" id="GO:0051415">
    <property type="term" value="P:microtubule nucleation by interphase microtubule organizing center"/>
    <property type="evidence" value="ECO:0007669"/>
    <property type="project" value="TreeGrafter"/>
</dbReference>
<dbReference type="EMBL" id="JH992992">
    <property type="protein sequence ID" value="EKX46880.1"/>
    <property type="molecule type" value="Genomic_DNA"/>
</dbReference>
<dbReference type="GO" id="GO:0033566">
    <property type="term" value="P:gamma-tubulin complex localization"/>
    <property type="evidence" value="ECO:0007669"/>
    <property type="project" value="InterPro"/>
</dbReference>
<reference evidence="6 8" key="1">
    <citation type="journal article" date="2012" name="Nature">
        <title>Algal genomes reveal evolutionary mosaicism and the fate of nucleomorphs.</title>
        <authorList>
            <consortium name="DOE Joint Genome Institute"/>
            <person name="Curtis B.A."/>
            <person name="Tanifuji G."/>
            <person name="Burki F."/>
            <person name="Gruber A."/>
            <person name="Irimia M."/>
            <person name="Maruyama S."/>
            <person name="Arias M.C."/>
            <person name="Ball S.G."/>
            <person name="Gile G.H."/>
            <person name="Hirakawa Y."/>
            <person name="Hopkins J.F."/>
            <person name="Kuo A."/>
            <person name="Rensing S.A."/>
            <person name="Schmutz J."/>
            <person name="Symeonidi A."/>
            <person name="Elias M."/>
            <person name="Eveleigh R.J."/>
            <person name="Herman E.K."/>
            <person name="Klute M.J."/>
            <person name="Nakayama T."/>
            <person name="Obornik M."/>
            <person name="Reyes-Prieto A."/>
            <person name="Armbrust E.V."/>
            <person name="Aves S.J."/>
            <person name="Beiko R.G."/>
            <person name="Coutinho P."/>
            <person name="Dacks J.B."/>
            <person name="Durnford D.G."/>
            <person name="Fast N.M."/>
            <person name="Green B.R."/>
            <person name="Grisdale C.J."/>
            <person name="Hempel F."/>
            <person name="Henrissat B."/>
            <person name="Hoppner M.P."/>
            <person name="Ishida K."/>
            <person name="Kim E."/>
            <person name="Koreny L."/>
            <person name="Kroth P.G."/>
            <person name="Liu Y."/>
            <person name="Malik S.B."/>
            <person name="Maier U.G."/>
            <person name="McRose D."/>
            <person name="Mock T."/>
            <person name="Neilson J.A."/>
            <person name="Onodera N.T."/>
            <person name="Poole A.M."/>
            <person name="Pritham E.J."/>
            <person name="Richards T.A."/>
            <person name="Rocap G."/>
            <person name="Roy S.W."/>
            <person name="Sarai C."/>
            <person name="Schaack S."/>
            <person name="Shirato S."/>
            <person name="Slamovits C.H."/>
            <person name="Spencer D.F."/>
            <person name="Suzuki S."/>
            <person name="Worden A.Z."/>
            <person name="Zauner S."/>
            <person name="Barry K."/>
            <person name="Bell C."/>
            <person name="Bharti A.K."/>
            <person name="Crow J.A."/>
            <person name="Grimwood J."/>
            <person name="Kramer R."/>
            <person name="Lindquist E."/>
            <person name="Lucas S."/>
            <person name="Salamov A."/>
            <person name="McFadden G.I."/>
            <person name="Lane C.E."/>
            <person name="Keeling P.J."/>
            <person name="Gray M.W."/>
            <person name="Grigoriev I.V."/>
            <person name="Archibald J.M."/>
        </authorList>
    </citation>
    <scope>NUCLEOTIDE SEQUENCE</scope>
    <source>
        <strain evidence="6 8">CCMP2712</strain>
    </source>
</reference>
<dbReference type="EnsemblProtists" id="EKX46880">
    <property type="protein sequence ID" value="EKX46880"/>
    <property type="gene ID" value="GUITHDRAFT_152235"/>
</dbReference>
<evidence type="ECO:0000256" key="5">
    <source>
        <dbReference type="SAM" id="Coils"/>
    </source>
</evidence>
<dbReference type="GO" id="GO:0005819">
    <property type="term" value="C:spindle"/>
    <property type="evidence" value="ECO:0007669"/>
    <property type="project" value="TreeGrafter"/>
</dbReference>
<dbReference type="GO" id="GO:0090307">
    <property type="term" value="P:mitotic spindle assembly"/>
    <property type="evidence" value="ECO:0007669"/>
    <property type="project" value="TreeGrafter"/>
</dbReference>
<dbReference type="HOGENOM" id="CLU_160285_3_0_1"/>
<sequence>MSRAAADAAETSEVLFEMSNLLNTGLDKPTLNILIELCENGVNPEALAHVVRELRRESAALKEAEREAQSVSSMGLKL</sequence>
<keyword evidence="5" id="KW-0175">Coiled coil</keyword>
<dbReference type="GO" id="GO:0000931">
    <property type="term" value="C:gamma-tubulin ring complex"/>
    <property type="evidence" value="ECO:0007669"/>
    <property type="project" value="InterPro"/>
</dbReference>
<dbReference type="RefSeq" id="XP_005833860.1">
    <property type="nucleotide sequence ID" value="XM_005833803.1"/>
</dbReference>
<dbReference type="PANTHER" id="PTHR28520">
    <property type="entry name" value="MITOTIC-SPINDLE ORGANIZING PROTEIN 1"/>
    <property type="match status" value="1"/>
</dbReference>
<evidence type="ECO:0000256" key="2">
    <source>
        <dbReference type="ARBA" id="ARBA00011015"/>
    </source>
</evidence>
<dbReference type="PANTHER" id="PTHR28520:SF2">
    <property type="entry name" value="MITOTIC-SPINDLE ORGANIZING PROTEIN 1"/>
    <property type="match status" value="1"/>
</dbReference>
<reference evidence="7" key="3">
    <citation type="submission" date="2016-03" db="UniProtKB">
        <authorList>
            <consortium name="EnsemblProtists"/>
        </authorList>
    </citation>
    <scope>IDENTIFICATION</scope>
</reference>
<comment type="subcellular location">
    <subcellularLocation>
        <location evidence="1">Cytoplasm</location>
        <location evidence="1">Cytoskeleton</location>
        <location evidence="1">Microtubule organizing center</location>
    </subcellularLocation>
</comment>
<dbReference type="PaxDb" id="55529-EKX46880"/>
<evidence type="ECO:0000256" key="3">
    <source>
        <dbReference type="ARBA" id="ARBA00022490"/>
    </source>
</evidence>
<dbReference type="OrthoDB" id="48571at2759"/>
<accession>L1JFK5</accession>
<gene>
    <name evidence="6" type="ORF">GUITHDRAFT_152235</name>
</gene>
<evidence type="ECO:0000256" key="4">
    <source>
        <dbReference type="ARBA" id="ARBA00023212"/>
    </source>
</evidence>
<dbReference type="KEGG" id="gtt:GUITHDRAFT_152235"/>
<keyword evidence="8" id="KW-1185">Reference proteome</keyword>
<dbReference type="GeneID" id="17303630"/>
<dbReference type="Pfam" id="PF12554">
    <property type="entry name" value="MOZART1"/>
    <property type="match status" value="1"/>
</dbReference>
<dbReference type="STRING" id="905079.L1JFK5"/>
<comment type="similarity">
    <text evidence="2">Belongs to the MOZART1 family.</text>
</comment>
<dbReference type="Proteomes" id="UP000011087">
    <property type="component" value="Unassembled WGS sequence"/>
</dbReference>
<keyword evidence="3" id="KW-0963">Cytoplasm</keyword>
<proteinExistence type="inferred from homology"/>
<evidence type="ECO:0000256" key="1">
    <source>
        <dbReference type="ARBA" id="ARBA00004267"/>
    </source>
</evidence>